<sequence length="307" mass="34786">MVHKIIQAPMHTALRVAGEVHKGRRRLNKLPSEIGANESRWKDSEARYGSEFFTTQMLQESDARLRAELEQLNEAEDGWEQQLKNAADRYQQGVQRYVEAGGRDYCDVMMTVEVQDHGEFELFQRALDKVRNVVQIELLHGGRIAGKGLFVMLMPHTSLQTCQEELDIHGITPCRMCSGPEIQAHCQFFLPQTSGGWDLAGVRRVAEHIRWRPGRAMKDLQAIVAPTIKEAMLLDSTLARGPAEAISQAFMVAPEHCDSLYGEKSKNAIPLRYFEADANGSAERITPYSDMERFEKRQQSTLEMPGR</sequence>
<dbReference type="Proteomes" id="UP000184268">
    <property type="component" value="Unassembled WGS sequence"/>
</dbReference>
<keyword evidence="1" id="KW-0175">Coiled coil</keyword>
<evidence type="ECO:0000313" key="3">
    <source>
        <dbReference type="Proteomes" id="UP000184268"/>
    </source>
</evidence>
<dbReference type="AlphaFoldDB" id="A0A1M5U7H0"/>
<protein>
    <submittedName>
        <fullName evidence="2">Uncharacterized protein</fullName>
    </submittedName>
</protein>
<name>A0A1M5U7H0_9GAMM</name>
<proteinExistence type="predicted"/>
<evidence type="ECO:0000256" key="1">
    <source>
        <dbReference type="SAM" id="Coils"/>
    </source>
</evidence>
<dbReference type="EMBL" id="FQXG01000003">
    <property type="protein sequence ID" value="SHH58992.1"/>
    <property type="molecule type" value="Genomic_DNA"/>
</dbReference>
<gene>
    <name evidence="2" type="ORF">SAMN02745129_2442</name>
</gene>
<accession>A0A1M5U7H0</accession>
<feature type="coiled-coil region" evidence="1">
    <location>
        <begin position="55"/>
        <end position="89"/>
    </location>
</feature>
<evidence type="ECO:0000313" key="2">
    <source>
        <dbReference type="EMBL" id="SHH58992.1"/>
    </source>
</evidence>
<keyword evidence="3" id="KW-1185">Reference proteome</keyword>
<organism evidence="2 3">
    <name type="scientific">Ferrimonas marina</name>
    <dbReference type="NCBI Taxonomy" id="299255"/>
    <lineage>
        <taxon>Bacteria</taxon>
        <taxon>Pseudomonadati</taxon>
        <taxon>Pseudomonadota</taxon>
        <taxon>Gammaproteobacteria</taxon>
        <taxon>Alteromonadales</taxon>
        <taxon>Ferrimonadaceae</taxon>
        <taxon>Ferrimonas</taxon>
    </lineage>
</organism>
<reference evidence="2 3" key="1">
    <citation type="submission" date="2016-11" db="EMBL/GenBank/DDBJ databases">
        <authorList>
            <person name="Jaros S."/>
            <person name="Januszkiewicz K."/>
            <person name="Wedrychowicz H."/>
        </authorList>
    </citation>
    <scope>NUCLEOTIDE SEQUENCE [LARGE SCALE GENOMIC DNA]</scope>
    <source>
        <strain evidence="2 3">DSM 16917</strain>
    </source>
</reference>
<dbReference type="STRING" id="299255.SAMN02745129_2442"/>
<dbReference type="RefSeq" id="WP_067655512.1">
    <property type="nucleotide sequence ID" value="NZ_FQXG01000003.1"/>
</dbReference>